<protein>
    <submittedName>
        <fullName evidence="15">ABC transporter family protein</fullName>
    </submittedName>
</protein>
<dbReference type="Proteomes" id="UP000195557">
    <property type="component" value="Unassembled WGS sequence"/>
</dbReference>
<keyword evidence="6" id="KW-0833">Ubl conjugation pathway</keyword>
<feature type="domain" description="UBC core" evidence="13">
    <location>
        <begin position="1390"/>
        <end position="1535"/>
    </location>
</feature>
<dbReference type="CDD" id="cd23791">
    <property type="entry name" value="UBCc_UBE2C"/>
    <property type="match status" value="1"/>
</dbReference>
<evidence type="ECO:0000259" key="13">
    <source>
        <dbReference type="PROSITE" id="PS50127"/>
    </source>
</evidence>
<dbReference type="InterPro" id="IPR017871">
    <property type="entry name" value="ABC_transporter-like_CS"/>
</dbReference>
<feature type="transmembrane region" description="Helical" evidence="12">
    <location>
        <begin position="568"/>
        <end position="585"/>
    </location>
</feature>
<dbReference type="Pfam" id="PF01061">
    <property type="entry name" value="ABC2_membrane"/>
    <property type="match status" value="2"/>
</dbReference>
<feature type="compositionally biased region" description="Basic and acidic residues" evidence="11">
    <location>
        <begin position="765"/>
        <end position="780"/>
    </location>
</feature>
<evidence type="ECO:0000256" key="1">
    <source>
        <dbReference type="ARBA" id="ARBA00004141"/>
    </source>
</evidence>
<dbReference type="InterPro" id="IPR023313">
    <property type="entry name" value="UBQ-conjugating_AS"/>
</dbReference>
<dbReference type="GO" id="GO:0016020">
    <property type="term" value="C:membrane"/>
    <property type="evidence" value="ECO:0007669"/>
    <property type="project" value="UniProtKB-SubCell"/>
</dbReference>
<dbReference type="Pfam" id="PF00179">
    <property type="entry name" value="UQ_con"/>
    <property type="match status" value="1"/>
</dbReference>
<evidence type="ECO:0000313" key="15">
    <source>
        <dbReference type="EMBL" id="OUS47622.1"/>
    </source>
</evidence>
<dbReference type="PANTHER" id="PTHR19241">
    <property type="entry name" value="ATP-BINDING CASSETTE TRANSPORTER"/>
    <property type="match status" value="1"/>
</dbReference>
<dbReference type="InterPro" id="IPR013525">
    <property type="entry name" value="ABC2_TM"/>
</dbReference>
<dbReference type="SMART" id="SM00212">
    <property type="entry name" value="UBCc"/>
    <property type="match status" value="1"/>
</dbReference>
<feature type="transmembrane region" description="Helical" evidence="12">
    <location>
        <begin position="1164"/>
        <end position="1185"/>
    </location>
</feature>
<dbReference type="Pfam" id="PF00005">
    <property type="entry name" value="ABC_tran"/>
    <property type="match status" value="2"/>
</dbReference>
<dbReference type="eggNOG" id="KOG0065">
    <property type="taxonomic scope" value="Eukaryota"/>
</dbReference>
<dbReference type="GO" id="GO:0071944">
    <property type="term" value="C:cell periphery"/>
    <property type="evidence" value="ECO:0007669"/>
    <property type="project" value="UniProtKB-ARBA"/>
</dbReference>
<keyword evidence="8 12" id="KW-1133">Transmembrane helix</keyword>
<dbReference type="Pfam" id="PF19055">
    <property type="entry name" value="ABC2_membrane_7"/>
    <property type="match status" value="1"/>
</dbReference>
<evidence type="ECO:0000256" key="9">
    <source>
        <dbReference type="ARBA" id="ARBA00023136"/>
    </source>
</evidence>
<evidence type="ECO:0000256" key="10">
    <source>
        <dbReference type="PROSITE-ProRule" id="PRU10133"/>
    </source>
</evidence>
<feature type="transmembrane region" description="Helical" evidence="12">
    <location>
        <begin position="1282"/>
        <end position="1304"/>
    </location>
</feature>
<organism evidence="15">
    <name type="scientific">Ostreococcus tauri</name>
    <name type="common">Marine green alga</name>
    <dbReference type="NCBI Taxonomy" id="70448"/>
    <lineage>
        <taxon>Eukaryota</taxon>
        <taxon>Viridiplantae</taxon>
        <taxon>Chlorophyta</taxon>
        <taxon>Mamiellophyceae</taxon>
        <taxon>Mamiellales</taxon>
        <taxon>Bathycoccaceae</taxon>
        <taxon>Ostreococcus</taxon>
    </lineage>
</organism>
<dbReference type="EMBL" id="KZ155778">
    <property type="protein sequence ID" value="OUS47622.1"/>
    <property type="molecule type" value="Genomic_DNA"/>
</dbReference>
<feature type="transmembrane region" description="Helical" evidence="12">
    <location>
        <begin position="679"/>
        <end position="701"/>
    </location>
</feature>
<evidence type="ECO:0000256" key="11">
    <source>
        <dbReference type="SAM" id="MobiDB-lite"/>
    </source>
</evidence>
<dbReference type="SMART" id="SM00382">
    <property type="entry name" value="AAA"/>
    <property type="match status" value="2"/>
</dbReference>
<evidence type="ECO:0000256" key="12">
    <source>
        <dbReference type="SAM" id="Phobius"/>
    </source>
</evidence>
<evidence type="ECO:0000256" key="6">
    <source>
        <dbReference type="ARBA" id="ARBA00022786"/>
    </source>
</evidence>
<evidence type="ECO:0000259" key="14">
    <source>
        <dbReference type="PROSITE" id="PS50893"/>
    </source>
</evidence>
<feature type="transmembrane region" description="Helical" evidence="12">
    <location>
        <begin position="499"/>
        <end position="523"/>
    </location>
</feature>
<comment type="subcellular location">
    <subcellularLocation>
        <location evidence="1">Membrane</location>
        <topology evidence="1">Multi-pass membrane protein</topology>
    </subcellularLocation>
</comment>
<evidence type="ECO:0000256" key="3">
    <source>
        <dbReference type="ARBA" id="ARBA00022679"/>
    </source>
</evidence>
<dbReference type="InterPro" id="IPR027417">
    <property type="entry name" value="P-loop_NTPase"/>
</dbReference>
<feature type="transmembrane region" description="Helical" evidence="12">
    <location>
        <begin position="1246"/>
        <end position="1270"/>
    </location>
</feature>
<name>A0A1Y5IKL0_OSTTA</name>
<dbReference type="GO" id="GO:0016887">
    <property type="term" value="F:ATP hydrolysis activity"/>
    <property type="evidence" value="ECO:0007669"/>
    <property type="project" value="InterPro"/>
</dbReference>
<dbReference type="PROSITE" id="PS50127">
    <property type="entry name" value="UBC_2"/>
    <property type="match status" value="1"/>
</dbReference>
<dbReference type="InterPro" id="IPR043926">
    <property type="entry name" value="ABCG_dom"/>
</dbReference>
<feature type="transmembrane region" description="Helical" evidence="12">
    <location>
        <begin position="535"/>
        <end position="556"/>
    </location>
</feature>
<feature type="region of interest" description="Disordered" evidence="11">
    <location>
        <begin position="761"/>
        <end position="780"/>
    </location>
</feature>
<dbReference type="GO" id="GO:0005524">
    <property type="term" value="F:ATP binding"/>
    <property type="evidence" value="ECO:0007669"/>
    <property type="project" value="UniProtKB-KW"/>
</dbReference>
<evidence type="ECO:0000256" key="8">
    <source>
        <dbReference type="ARBA" id="ARBA00022989"/>
    </source>
</evidence>
<dbReference type="InterPro" id="IPR003593">
    <property type="entry name" value="AAA+_ATPase"/>
</dbReference>
<evidence type="ECO:0000256" key="7">
    <source>
        <dbReference type="ARBA" id="ARBA00022840"/>
    </source>
</evidence>
<dbReference type="InterPro" id="IPR000608">
    <property type="entry name" value="UBC"/>
</dbReference>
<accession>A0A1Y5IKL0</accession>
<dbReference type="Gene3D" id="3.40.50.300">
    <property type="entry name" value="P-loop containing nucleotide triphosphate hydrolases"/>
    <property type="match status" value="2"/>
</dbReference>
<feature type="transmembrane region" description="Helical" evidence="12">
    <location>
        <begin position="1206"/>
        <end position="1234"/>
    </location>
</feature>
<proteinExistence type="predicted"/>
<keyword evidence="9 12" id="KW-0472">Membrane</keyword>
<feature type="transmembrane region" description="Helical" evidence="12">
    <location>
        <begin position="457"/>
        <end position="478"/>
    </location>
</feature>
<dbReference type="PROSITE" id="PS00183">
    <property type="entry name" value="UBC_1"/>
    <property type="match status" value="1"/>
</dbReference>
<feature type="transmembrane region" description="Helical" evidence="12">
    <location>
        <begin position="1370"/>
        <end position="1392"/>
    </location>
</feature>
<keyword evidence="3" id="KW-0808">Transferase</keyword>
<dbReference type="InterPro" id="IPR016135">
    <property type="entry name" value="UBQ-conjugating_enzyme/RWD"/>
</dbReference>
<dbReference type="SUPFAM" id="SSF52540">
    <property type="entry name" value="P-loop containing nucleoside triphosphate hydrolases"/>
    <property type="match status" value="2"/>
</dbReference>
<evidence type="ECO:0000256" key="4">
    <source>
        <dbReference type="ARBA" id="ARBA00022692"/>
    </source>
</evidence>
<keyword evidence="5" id="KW-0547">Nucleotide-binding</keyword>
<feature type="domain" description="ABC transporter" evidence="14">
    <location>
        <begin position="774"/>
        <end position="1015"/>
    </location>
</feature>
<dbReference type="InterPro" id="IPR003439">
    <property type="entry name" value="ABC_transporter-like_ATP-bd"/>
</dbReference>
<feature type="domain" description="ABC transporter" evidence="14">
    <location>
        <begin position="77"/>
        <end position="323"/>
    </location>
</feature>
<keyword evidence="4 12" id="KW-0812">Transmembrane</keyword>
<dbReference type="GO" id="GO:0140359">
    <property type="term" value="F:ABC-type transporter activity"/>
    <property type="evidence" value="ECO:0007669"/>
    <property type="project" value="InterPro"/>
</dbReference>
<feature type="active site" description="Glycyl thioester intermediate" evidence="10">
    <location>
        <position position="1474"/>
    </location>
</feature>
<reference evidence="15" key="1">
    <citation type="submission" date="2017-04" db="EMBL/GenBank/DDBJ databases">
        <title>Population genomics of picophytoplankton unveils novel chromosome hypervariability.</title>
        <authorList>
            <consortium name="DOE Joint Genome Institute"/>
            <person name="Blanc-Mathieu R."/>
            <person name="Krasovec M."/>
            <person name="Hebrard M."/>
            <person name="Yau S."/>
            <person name="Desgranges E."/>
            <person name="Martin J."/>
            <person name="Schackwitz W."/>
            <person name="Kuo A."/>
            <person name="Salin G."/>
            <person name="Donnadieu C."/>
            <person name="Desdevises Y."/>
            <person name="Sanchez-Ferandin S."/>
            <person name="Moreau H."/>
            <person name="Rivals E."/>
            <person name="Grigoriev I.V."/>
            <person name="Grimsley N."/>
            <person name="Eyre-Walker A."/>
            <person name="Piganeau G."/>
        </authorList>
    </citation>
    <scope>NUCLEOTIDE SEQUENCE [LARGE SCALE GENOMIC DNA]</scope>
    <source>
        <strain evidence="15">RCC 1115</strain>
    </source>
</reference>
<gene>
    <name evidence="15" type="ORF">BE221DRAFT_198311</name>
</gene>
<evidence type="ECO:0000256" key="2">
    <source>
        <dbReference type="ARBA" id="ARBA00022448"/>
    </source>
</evidence>
<keyword evidence="7" id="KW-0067">ATP-binding</keyword>
<feature type="transmembrane region" description="Helical" evidence="12">
    <location>
        <begin position="1130"/>
        <end position="1152"/>
    </location>
</feature>
<evidence type="ECO:0000256" key="5">
    <source>
        <dbReference type="ARBA" id="ARBA00022741"/>
    </source>
</evidence>
<dbReference type="PROSITE" id="PS00211">
    <property type="entry name" value="ABC_TRANSPORTER_1"/>
    <property type="match status" value="2"/>
</dbReference>
<sequence>MASDATARDGALASFVDHLDRDARARGVAPKVEVRLNDFACTLELDAKKASREIRTVPKVFADAIVSPMRALASAVRGSEDGAKAKTKLEVLRGCGGTFQPGSLTLVLAPPGHGKTTLLKSIAGVNPIASTGSITYSGLTKDELEASGTSLQRLCEYVTQLDEHLPYLTVDETVRFSHENACVVPNGEGKKSHDEKVDKVIELLSLESCRDTIIGNDLIRGVSGGEKRRVTIAEALVKNAQVLCMDEISTGLDAAVTYNIIAGLKQWATRTQGTCIVALLQPTPEVVSLFDEVLLLKEGAPVYHGPIDQVKSYFSGLGFTPPSEKGADLADWLISLLVSPREVLKNVGTKITPEIPTTVDAMVTSWRQSPAYDVKMKSTCTPTDIELKSPFAKSQYSLSYPRSFADHFKSVFVRQYKVTRRNTLFLNARIFGACVTSLILGSVWFDLPLERGFEKLGMLLFCVLHISFSNFSELTFSVEQKYVAFKHLDSKLFPELTYLASWAMVHLPIAIVETLIFSCVLYPMVGLNLAFRNWAFFYLQLVLVNVAMASFFRVIALLAPNMEIAQTYPGPFIAVMILFAGFLISPDKMGGLKFMYWISIFAYCLRSLCQNEFLSSSYDTLVPVDTVAAASFITSNPSYESTSMNDLCTQGLSGFPACGNMGEIILDTIGITSDTSYKWAGPGFCVGFFGLTFLIGLRTLYTVRIQRNIGSSRIEEKAENEDAVIHMGIDVTAAQKAMEFTPMAISWKNLCYTVQVAAATPQSGDKSEDKPDGDKKYNKREKTVSKQLLHNITSAAQPGRMLALMGSSGAGKTTLLDVIAGRKNTGVTTGEVKLNGHEVQKETFARLTAYCEQRDMHNEFTTVREALDFSAKLRLDPSISDETRSAFVDEALQILELDSIADRMIGTAGSDTGLAPGQRKVLTVAVELVSNAPVFFLDEPTSGLDARSALIVMKEVKKVAALGRTVISTIHQPSTEIFMMFDDMLLLQRGGYQVYFGELGQEGSSMVNYLQSLNMSIPLPAGMNPASWMLDVLGGSDSSGTANKSDKQAIINGKGNMRRSSSGIALDGMMLDKKFLESSEGKKAMTLVNEISERGANDPMFSFSSPYARSFKTQLSAILVRTNNAQLRDIGYNCGRIGILTVLYILFGVIYLDLDTSDEAGVQSMVACVFMTTIFTGIICMNSVMPVRVRERAVAFRERSSFMYDAVPFSLAQALIEVPWLIVVSLCTVIPMYFLVGMIPTAERLFFHILINFMVSFTFLSFGQAVACLCSTIETAQAGTSAFIPICFLFGGLYLPLPQIPVYWQWAYYINPVSYSIQAVVAPQFERRGCTGPYPGGNCPTIQAFRGTYFEKIDTLSYVEQKYDIKFSERWIACGYLGIFMFGMQFLHSFFFKTLQSELMGLMTSADSGISAFPDGDNIFSWVGTIEGAAGTCYENLKYRLTLSFANDYPFKAPTVKFDTPCFHPNVDQYGNICLDILKEKWSPVYNVRTILLSIQSLLGEPNNDSPLNVAAAQLWASPEEYKKVLLKKYKESSP</sequence>
<dbReference type="Gene3D" id="3.10.110.10">
    <property type="entry name" value="Ubiquitin Conjugating Enzyme"/>
    <property type="match status" value="1"/>
</dbReference>
<keyword evidence="2" id="KW-0813">Transport</keyword>
<feature type="transmembrane region" description="Helical" evidence="12">
    <location>
        <begin position="424"/>
        <end position="445"/>
    </location>
</feature>
<dbReference type="GO" id="GO:0016740">
    <property type="term" value="F:transferase activity"/>
    <property type="evidence" value="ECO:0007669"/>
    <property type="project" value="UniProtKB-KW"/>
</dbReference>
<dbReference type="SUPFAM" id="SSF54495">
    <property type="entry name" value="UBC-like"/>
    <property type="match status" value="1"/>
</dbReference>
<dbReference type="PROSITE" id="PS50893">
    <property type="entry name" value="ABC_TRANSPORTER_2"/>
    <property type="match status" value="2"/>
</dbReference>